<evidence type="ECO:0000256" key="4">
    <source>
        <dbReference type="ARBA" id="ARBA00025740"/>
    </source>
</evidence>
<dbReference type="InterPro" id="IPR048720">
    <property type="entry name" value="PROPPIN"/>
</dbReference>
<keyword evidence="3" id="KW-0072">Autophagy</keyword>
<proteinExistence type="inferred from homology"/>
<dbReference type="PANTHER" id="PTHR11227">
    <property type="entry name" value="WD-REPEAT PROTEIN INTERACTING WITH PHOSPHOINOSIDES WIPI -RELATED"/>
    <property type="match status" value="1"/>
</dbReference>
<keyword evidence="7" id="KW-1185">Reference proteome</keyword>
<name>A0ABM3ULC2_MUSDO</name>
<reference evidence="8" key="1">
    <citation type="submission" date="2025-08" db="UniProtKB">
        <authorList>
            <consortium name="RefSeq"/>
        </authorList>
    </citation>
    <scope>IDENTIFICATION</scope>
    <source>
        <strain evidence="8">Aabys</strain>
        <tissue evidence="8">Whole body</tissue>
    </source>
</reference>
<accession>A0ABM3ULC2</accession>
<dbReference type="GeneID" id="101892695"/>
<evidence type="ECO:0000256" key="6">
    <source>
        <dbReference type="SAM" id="MobiDB-lite"/>
    </source>
</evidence>
<feature type="compositionally biased region" description="Low complexity" evidence="6">
    <location>
        <begin position="281"/>
        <end position="355"/>
    </location>
</feature>
<comment type="similarity">
    <text evidence="4">Belongs to the WD repeat PROPPIN family.</text>
</comment>
<feature type="repeat" description="WD" evidence="5">
    <location>
        <begin position="182"/>
        <end position="210"/>
    </location>
</feature>
<evidence type="ECO:0000256" key="2">
    <source>
        <dbReference type="ARBA" id="ARBA00022737"/>
    </source>
</evidence>
<evidence type="ECO:0000313" key="8">
    <source>
        <dbReference type="RefSeq" id="XP_058974329.1"/>
    </source>
</evidence>
<dbReference type="InterPro" id="IPR001680">
    <property type="entry name" value="WD40_rpt"/>
</dbReference>
<dbReference type="Proteomes" id="UP001652621">
    <property type="component" value="Unplaced"/>
</dbReference>
<dbReference type="Gene3D" id="2.130.10.10">
    <property type="entry name" value="YVTN repeat-like/Quinoprotein amine dehydrogenase"/>
    <property type="match status" value="1"/>
</dbReference>
<dbReference type="SMART" id="SM00320">
    <property type="entry name" value="WD40"/>
    <property type="match status" value="2"/>
</dbReference>
<evidence type="ECO:0000313" key="7">
    <source>
        <dbReference type="Proteomes" id="UP001652621"/>
    </source>
</evidence>
<evidence type="ECO:0000256" key="3">
    <source>
        <dbReference type="ARBA" id="ARBA00023006"/>
    </source>
</evidence>
<feature type="compositionally biased region" description="Low complexity" evidence="6">
    <location>
        <begin position="464"/>
        <end position="479"/>
    </location>
</feature>
<keyword evidence="1 5" id="KW-0853">WD repeat</keyword>
<feature type="compositionally biased region" description="Low complexity" evidence="6">
    <location>
        <begin position="498"/>
        <end position="514"/>
    </location>
</feature>
<dbReference type="SUPFAM" id="SSF50978">
    <property type="entry name" value="WD40 repeat-like"/>
    <property type="match status" value="1"/>
</dbReference>
<organism evidence="7 8">
    <name type="scientific">Musca domestica</name>
    <name type="common">House fly</name>
    <dbReference type="NCBI Taxonomy" id="7370"/>
    <lineage>
        <taxon>Eukaryota</taxon>
        <taxon>Metazoa</taxon>
        <taxon>Ecdysozoa</taxon>
        <taxon>Arthropoda</taxon>
        <taxon>Hexapoda</taxon>
        <taxon>Insecta</taxon>
        <taxon>Pterygota</taxon>
        <taxon>Neoptera</taxon>
        <taxon>Endopterygota</taxon>
        <taxon>Diptera</taxon>
        <taxon>Brachycera</taxon>
        <taxon>Muscomorpha</taxon>
        <taxon>Muscoidea</taxon>
        <taxon>Muscidae</taxon>
        <taxon>Musca</taxon>
    </lineage>
</organism>
<dbReference type="RefSeq" id="XP_058974329.1">
    <property type="nucleotide sequence ID" value="XM_059118346.1"/>
</dbReference>
<keyword evidence="2" id="KW-0677">Repeat</keyword>
<protein>
    <submittedName>
        <fullName evidence="8">WD repeat domain phosphoinositide-interacting protein 2 isoform X1</fullName>
    </submittedName>
</protein>
<dbReference type="InterPro" id="IPR036322">
    <property type="entry name" value="WD40_repeat_dom_sf"/>
</dbReference>
<dbReference type="InterPro" id="IPR015943">
    <property type="entry name" value="WD40/YVTN_repeat-like_dom_sf"/>
</dbReference>
<feature type="region of interest" description="Disordered" evidence="6">
    <location>
        <begin position="273"/>
        <end position="355"/>
    </location>
</feature>
<dbReference type="Pfam" id="PF21032">
    <property type="entry name" value="PROPPIN"/>
    <property type="match status" value="2"/>
</dbReference>
<sequence length="577" mass="61937">MSSSNTNATSSLSLSSSKAGYEMNFNQDFTSISVLSNDGFRLYSINASDKIDEIFAKENTEQIRIVERLFNSSLVVLVTHQKPNCLKMLHFKKKQDICNCVYPSDILCVRMNRYRLVVCLAESIHIHDIRDMKILHSIENIAPNELGLCSLSLNSHLAFPICTTSGELRIFNANKLKTGLTIKAHDTALSAMAFSPSGTLLATASERGTVIRVFCVKNGQKVQEFRRGVKRCVRIASLVFSTTGDFLCASSNTETVHIFKIDTKAVEAAERKASIDDSKKSTANGTSSPPSSTTGTTSATSATSTNTENSSATPPSTKQHQQSQQQHQPASTSSTTNAVSNPATNPASISSASSNSWSMSGYISKAMSSYLIPSQIGDVLSQDRAFATAVLGQPGLKHVCGLARIQKELRLLLACEDGFLYIHEFNSEKGGPCKLLHVHDLRYTLEGVIELNLSDSMDKISFSGNLPSTPTSNPSSGFSADAVSPSAAGGVSPHSKDSASSSPHSKSSSMSSVSVIIENPDPSTDNSYASILKGTEPGLNTLTADSAKFRKLCDAIDTPTKLYDERQFPPVAIAAKD</sequence>
<evidence type="ECO:0000256" key="5">
    <source>
        <dbReference type="PROSITE-ProRule" id="PRU00221"/>
    </source>
</evidence>
<feature type="region of interest" description="Disordered" evidence="6">
    <location>
        <begin position="464"/>
        <end position="519"/>
    </location>
</feature>
<gene>
    <name evidence="8" type="primary">LOC101892695</name>
</gene>
<evidence type="ECO:0000256" key="1">
    <source>
        <dbReference type="ARBA" id="ARBA00022574"/>
    </source>
</evidence>
<dbReference type="PROSITE" id="PS50082">
    <property type="entry name" value="WD_REPEATS_2"/>
    <property type="match status" value="1"/>
</dbReference>